<dbReference type="Proteomes" id="UP000069620">
    <property type="component" value="Unassembled WGS sequence"/>
</dbReference>
<evidence type="ECO:0000259" key="1">
    <source>
        <dbReference type="Pfam" id="PF01968"/>
    </source>
</evidence>
<evidence type="ECO:0000259" key="3">
    <source>
        <dbReference type="Pfam" id="PF19278"/>
    </source>
</evidence>
<proteinExistence type="predicted"/>
<dbReference type="PANTHER" id="PTHR11365:SF23">
    <property type="entry name" value="HYPOTHETICAL 5-OXOPROLINASE (EUROFUNG)-RELATED"/>
    <property type="match status" value="1"/>
</dbReference>
<protein>
    <submittedName>
        <fullName evidence="4">5-oxoprolinase, ATP-hydrolyzing</fullName>
    </submittedName>
</protein>
<dbReference type="RefSeq" id="WP_062828850.1">
    <property type="nucleotide sequence ID" value="NZ_BCSX01000021.1"/>
</dbReference>
<dbReference type="GO" id="GO:0017168">
    <property type="term" value="F:5-oxoprolinase (ATP-hydrolyzing) activity"/>
    <property type="evidence" value="ECO:0007669"/>
    <property type="project" value="TreeGrafter"/>
</dbReference>
<reference evidence="5" key="2">
    <citation type="submission" date="2016-02" db="EMBL/GenBank/DDBJ databases">
        <title>Draft genome sequence of five rapidly growing Mycobacterium species.</title>
        <authorList>
            <person name="Katahira K."/>
            <person name="Gotou Y."/>
            <person name="Iida K."/>
            <person name="Ogura Y."/>
            <person name="Hayashi T."/>
        </authorList>
    </citation>
    <scope>NUCLEOTIDE SEQUENCE [LARGE SCALE GENOMIC DNA]</scope>
    <source>
        <strain evidence="5">JCM15654</strain>
    </source>
</reference>
<keyword evidence="5" id="KW-1185">Reference proteome</keyword>
<dbReference type="AlphaFoldDB" id="A0A124DZR4"/>
<organism evidence="4 5">
    <name type="scientific">Mycolicibacterium brisbanense</name>
    <dbReference type="NCBI Taxonomy" id="146020"/>
    <lineage>
        <taxon>Bacteria</taxon>
        <taxon>Bacillati</taxon>
        <taxon>Actinomycetota</taxon>
        <taxon>Actinomycetes</taxon>
        <taxon>Mycobacteriales</taxon>
        <taxon>Mycobacteriaceae</taxon>
        <taxon>Mycolicibacterium</taxon>
    </lineage>
</organism>
<dbReference type="EMBL" id="BCSX01000021">
    <property type="protein sequence ID" value="GAS88189.1"/>
    <property type="molecule type" value="Genomic_DNA"/>
</dbReference>
<evidence type="ECO:0000313" key="4">
    <source>
        <dbReference type="EMBL" id="GAS88189.1"/>
    </source>
</evidence>
<dbReference type="InterPro" id="IPR002821">
    <property type="entry name" value="Hydantoinase_A"/>
</dbReference>
<dbReference type="PANTHER" id="PTHR11365">
    <property type="entry name" value="5-OXOPROLINASE RELATED"/>
    <property type="match status" value="1"/>
</dbReference>
<gene>
    <name evidence="4" type="ORF">RMCB_2285</name>
</gene>
<name>A0A124DZR4_9MYCO</name>
<feature type="domain" description="Acetophenone carboxylase-like C-terminal" evidence="3">
    <location>
        <begin position="524"/>
        <end position="695"/>
    </location>
</feature>
<dbReference type="InterPro" id="IPR008040">
    <property type="entry name" value="Hydant_A_N"/>
</dbReference>
<accession>A0A124DZR4</accession>
<feature type="domain" description="Hydantoinase A/oxoprolinase" evidence="1">
    <location>
        <begin position="217"/>
        <end position="497"/>
    </location>
</feature>
<dbReference type="Pfam" id="PF05378">
    <property type="entry name" value="Hydant_A_N"/>
    <property type="match status" value="1"/>
</dbReference>
<dbReference type="Pfam" id="PF19278">
    <property type="entry name" value="Hydant_A_C"/>
    <property type="match status" value="1"/>
</dbReference>
<dbReference type="OrthoDB" id="9768323at2"/>
<sequence length="709" mass="76731">MKRISVDIGGTFTDCFFVWDDIYIDAKALTTHHNLAVGFNDALDLACKRAGLDRSTVLSEVDSVRYATTLGTNALIERNGPKVAAIVTHGFEDTIPLSRGRGYGEGLDYGMQQNLPAAERPEPLVPRAMIRSVKERINSAGKIVARLDPEDVRTVVRELVDAGAEAIVVSLVNATENPEHELAIQEIILDEFPPHELGAIPVLLGHQVSGRKGEYVRATSTIIDGYLHEIMFHALAQLSSNLRDFGYDKPMLVIHNSGGMAQMNSTDALQTIHSGPIAGVGAAEHLSNETGIGHVIATDMGGTSFDIGLVPEGGVKHYDFLPTIDRWLVSVPMVHLDTLGAGGGSIATYDRIHNSVKIGPKSAGSNPGPACYDRGGLKPTVTDADLLLGYLDPDNYANGYIKLNPRRSLFAIEEELSDELDMDPIDVARVIKDGVDEQMAIGIGKELRVRGYLPEDFTMLAYGGNGPLHACGVARHAGIKRVLAPPFSSVFSACGAGNMKQLHFHERGVHVTMYNATTRALFEDYDEFNSVVSELEAQGCEDLIRQGFSAEDVKFRLELDMRYGNQLLTQAVALSDINRINGVGDVLEIIKTFGDVYSHRFGASSAAPEAGIRCNTVRVASYVNGDVVNFEALEDSRARTAAVPVGTRKAYFIGVDDPIETPVYGEEALTPDSVIAGPAIVTTENTTFLVEPGWRLEPTVQGAVWFLQD</sequence>
<dbReference type="InterPro" id="IPR045079">
    <property type="entry name" value="Oxoprolinase-like"/>
</dbReference>
<dbReference type="Pfam" id="PF01968">
    <property type="entry name" value="Hydantoinase_A"/>
    <property type="match status" value="1"/>
</dbReference>
<dbReference type="GO" id="GO:0006749">
    <property type="term" value="P:glutathione metabolic process"/>
    <property type="evidence" value="ECO:0007669"/>
    <property type="project" value="TreeGrafter"/>
</dbReference>
<feature type="domain" description="Hydantoinase/oxoprolinase N-terminal" evidence="2">
    <location>
        <begin position="3"/>
        <end position="191"/>
    </location>
</feature>
<dbReference type="STRING" id="146020.RMCB_2285"/>
<dbReference type="GO" id="GO:0005829">
    <property type="term" value="C:cytosol"/>
    <property type="evidence" value="ECO:0007669"/>
    <property type="project" value="TreeGrafter"/>
</dbReference>
<evidence type="ECO:0000313" key="5">
    <source>
        <dbReference type="Proteomes" id="UP000069620"/>
    </source>
</evidence>
<evidence type="ECO:0000259" key="2">
    <source>
        <dbReference type="Pfam" id="PF05378"/>
    </source>
</evidence>
<comment type="caution">
    <text evidence="4">The sequence shown here is derived from an EMBL/GenBank/DDBJ whole genome shotgun (WGS) entry which is preliminary data.</text>
</comment>
<reference evidence="5" key="1">
    <citation type="journal article" date="2016" name="Genome Announc.">
        <title>Draft Genome Sequences of Five Rapidly Growing Mycobacterium Species, M. thermoresistibile, M. fortuitum subsp. acetamidolyticum, M. canariasense, M. brisbanense, and M. novocastrense.</title>
        <authorList>
            <person name="Katahira K."/>
            <person name="Ogura Y."/>
            <person name="Gotoh Y."/>
            <person name="Hayashi T."/>
        </authorList>
    </citation>
    <scope>NUCLEOTIDE SEQUENCE [LARGE SCALE GENOMIC DNA]</scope>
    <source>
        <strain evidence="5">JCM15654</strain>
    </source>
</reference>
<dbReference type="InterPro" id="IPR049517">
    <property type="entry name" value="ACX-like_C"/>
</dbReference>